<organism evidence="13 14">
    <name type="scientific">Lachnellula hyalina</name>
    <dbReference type="NCBI Taxonomy" id="1316788"/>
    <lineage>
        <taxon>Eukaryota</taxon>
        <taxon>Fungi</taxon>
        <taxon>Dikarya</taxon>
        <taxon>Ascomycota</taxon>
        <taxon>Pezizomycotina</taxon>
        <taxon>Leotiomycetes</taxon>
        <taxon>Helotiales</taxon>
        <taxon>Lachnaceae</taxon>
        <taxon>Lachnellula</taxon>
    </lineage>
</organism>
<name>A0A8H8R0C3_9HELO</name>
<evidence type="ECO:0000313" key="14">
    <source>
        <dbReference type="Proteomes" id="UP000431533"/>
    </source>
</evidence>
<dbReference type="SUPFAM" id="SSF51445">
    <property type="entry name" value="(Trans)glycosidases"/>
    <property type="match status" value="1"/>
</dbReference>
<evidence type="ECO:0000259" key="12">
    <source>
        <dbReference type="PROSITE" id="PS51159"/>
    </source>
</evidence>
<feature type="region of interest" description="Disordered" evidence="10">
    <location>
        <begin position="121"/>
        <end position="219"/>
    </location>
</feature>
<dbReference type="PRINTS" id="PR00110">
    <property type="entry name" value="ALPHAAMYLASE"/>
</dbReference>
<dbReference type="GO" id="GO:0004556">
    <property type="term" value="F:alpha-amylase activity"/>
    <property type="evidence" value="ECO:0007669"/>
    <property type="project" value="UniProtKB-UniRule"/>
</dbReference>
<dbReference type="Pfam" id="PF00128">
    <property type="entry name" value="Alpha-amylase"/>
    <property type="match status" value="1"/>
</dbReference>
<dbReference type="InterPro" id="IPR006046">
    <property type="entry name" value="Alpha_amylase"/>
</dbReference>
<accession>A0A8H8R0C3</accession>
<keyword evidence="7 9" id="KW-0326">Glycosidase</keyword>
<dbReference type="InterPro" id="IPR038175">
    <property type="entry name" value="CBM21_dom_sf"/>
</dbReference>
<keyword evidence="11" id="KW-0732">Signal</keyword>
<comment type="catalytic activity">
    <reaction evidence="1 9">
        <text>Endohydrolysis of (1-&gt;4)-alpha-D-glucosidic linkages in polysaccharides containing three or more (1-&gt;4)-alpha-linked D-glucose units.</text>
        <dbReference type="EC" id="3.2.1.1"/>
    </reaction>
</comment>
<evidence type="ECO:0000256" key="1">
    <source>
        <dbReference type="ARBA" id="ARBA00000548"/>
    </source>
</evidence>
<dbReference type="GeneID" id="41985565"/>
<dbReference type="PANTHER" id="PTHR43447">
    <property type="entry name" value="ALPHA-AMYLASE"/>
    <property type="match status" value="1"/>
</dbReference>
<reference evidence="13 14" key="1">
    <citation type="submission" date="2018-05" db="EMBL/GenBank/DDBJ databases">
        <title>Genome sequencing and assembly of the regulated plant pathogen Lachnellula willkommii and related sister species for the development of diagnostic species identification markers.</title>
        <authorList>
            <person name="Giroux E."/>
            <person name="Bilodeau G."/>
        </authorList>
    </citation>
    <scope>NUCLEOTIDE SEQUENCE [LARGE SCALE GENOMIC DNA]</scope>
    <source>
        <strain evidence="13 14">CBS 185.66</strain>
    </source>
</reference>
<evidence type="ECO:0000256" key="7">
    <source>
        <dbReference type="ARBA" id="ARBA00023295"/>
    </source>
</evidence>
<evidence type="ECO:0000256" key="10">
    <source>
        <dbReference type="SAM" id="MobiDB-lite"/>
    </source>
</evidence>
<dbReference type="GO" id="GO:0005975">
    <property type="term" value="P:carbohydrate metabolic process"/>
    <property type="evidence" value="ECO:0007669"/>
    <property type="project" value="InterPro"/>
</dbReference>
<comment type="caution">
    <text evidence="13">The sequence shown here is derived from an EMBL/GenBank/DDBJ whole genome shotgun (WGS) entry which is preliminary data.</text>
</comment>
<feature type="compositionally biased region" description="Polar residues" evidence="10">
    <location>
        <begin position="194"/>
        <end position="214"/>
    </location>
</feature>
<dbReference type="RefSeq" id="XP_031004961.1">
    <property type="nucleotide sequence ID" value="XM_031150314.1"/>
</dbReference>
<evidence type="ECO:0000256" key="11">
    <source>
        <dbReference type="SAM" id="SignalP"/>
    </source>
</evidence>
<dbReference type="PROSITE" id="PS51159">
    <property type="entry name" value="CBM21"/>
    <property type="match status" value="1"/>
</dbReference>
<keyword evidence="6 9" id="KW-0119">Carbohydrate metabolism</keyword>
<dbReference type="Gene3D" id="3.20.20.80">
    <property type="entry name" value="Glycosidases"/>
    <property type="match status" value="1"/>
</dbReference>
<evidence type="ECO:0000256" key="6">
    <source>
        <dbReference type="ARBA" id="ARBA00023277"/>
    </source>
</evidence>
<evidence type="ECO:0000256" key="8">
    <source>
        <dbReference type="RuleBase" id="RU003615"/>
    </source>
</evidence>
<gene>
    <name evidence="13" type="primary">Amy2</name>
    <name evidence="13" type="ORF">LHYA1_G005367</name>
</gene>
<dbReference type="EMBL" id="QGMH01000076">
    <property type="protein sequence ID" value="TVY26173.1"/>
    <property type="molecule type" value="Genomic_DNA"/>
</dbReference>
<dbReference type="Gene3D" id="2.60.40.2440">
    <property type="entry name" value="Carbohydrate binding type-21 domain"/>
    <property type="match status" value="1"/>
</dbReference>
<dbReference type="Pfam" id="PF03370">
    <property type="entry name" value="CBM_21"/>
    <property type="match status" value="1"/>
</dbReference>
<keyword evidence="5 9" id="KW-0378">Hydrolase</keyword>
<dbReference type="Proteomes" id="UP000431533">
    <property type="component" value="Unassembled WGS sequence"/>
</dbReference>
<evidence type="ECO:0000256" key="3">
    <source>
        <dbReference type="ARBA" id="ARBA00008061"/>
    </source>
</evidence>
<dbReference type="InterPro" id="IPR017853">
    <property type="entry name" value="GH"/>
</dbReference>
<feature type="non-terminal residue" evidence="13">
    <location>
        <position position="1"/>
    </location>
</feature>
<feature type="chain" id="PRO_5034308539" description="Alpha-amylase" evidence="11">
    <location>
        <begin position="19"/>
        <end position="776"/>
    </location>
</feature>
<dbReference type="GO" id="GO:0043169">
    <property type="term" value="F:cation binding"/>
    <property type="evidence" value="ECO:0007669"/>
    <property type="project" value="InterPro"/>
</dbReference>
<proteinExistence type="inferred from homology"/>
<sequence>LIKQLSVAVLAFAIFIYASPVEKRATQISLINYNFSENVLSGSINIQNIAFSKVVTVVYAMGNTWSTSQSISASYSAAGSSGYETWVFSGTAAGATQFYVRYDVSGTSYYDPGNSMNYQISSTSSSTISTSKTSTSSSTFTTPTTSSSSTVTVVGTGAVSPSIPPPIIPTSIPSESPATAPSGCGNWNGGDSCPSDSVSSFTSSAEQRRWQTPPQGGPAYDPSFGAYRDLVGYADIQYSAARTAAAVVINAASRTGETLAYSFNGETASSSNVYQVTASFATSLSMTISTSSGKTLTLDPINFIWQSAPLTAAQSSFQSGQKGGIAELFGWPWVDVGKECAFLGKAGYMGVKIWPPNEHVWGSNYYETDKQFRPWYFVYQPVSYRLRSRSGTRDELRAMIQACRIAGVRVYADTVVNHMVGQGTDIQNHQNTDCSTYTGHNATAGSPYFTSGNTYLINPQTNTRPTLEFPAVPYGPTDFHCERSISSWTDMNQVTKGWLVGLTDLNTEKPYTQDRIASYVVDLLSIGFSGLRFDAAKHIGPSSIAAIFAIVKKKMGGSMPADYISWLEVILGGESSVLACDGGADSWYTNFNTILTNNGFTADEISQIKIWSSDYPKEMPICGNWVIPASRFAIQNDDHDQQSPGSSSRDMQDKGSVLIKDKDPAKHRAFEVQLFSRTDADWWVKLVLSSYEFMTAGGSGFPDGLSDCSLYTGSQGASGCLGVPKDTAYVENSCGYTMAEGKYTRVHRDLSIINAMRAWVGLASTTADALGIPGCT</sequence>
<evidence type="ECO:0000256" key="4">
    <source>
        <dbReference type="ARBA" id="ARBA00012595"/>
    </source>
</evidence>
<keyword evidence="14" id="KW-1185">Reference proteome</keyword>
<evidence type="ECO:0000256" key="9">
    <source>
        <dbReference type="RuleBase" id="RU361134"/>
    </source>
</evidence>
<evidence type="ECO:0000256" key="5">
    <source>
        <dbReference type="ARBA" id="ARBA00022801"/>
    </source>
</evidence>
<dbReference type="InterPro" id="IPR006047">
    <property type="entry name" value="GH13_cat_dom"/>
</dbReference>
<comment type="similarity">
    <text evidence="3 8">Belongs to the glycosyl hydrolase 13 family.</text>
</comment>
<dbReference type="CDD" id="cd11317">
    <property type="entry name" value="AmyAc_bac_euk_AmyA"/>
    <property type="match status" value="1"/>
</dbReference>
<feature type="signal peptide" evidence="11">
    <location>
        <begin position="1"/>
        <end position="18"/>
    </location>
</feature>
<protein>
    <recommendedName>
        <fullName evidence="4 9">Alpha-amylase</fullName>
        <ecNumber evidence="4 9">3.2.1.1</ecNumber>
    </recommendedName>
</protein>
<dbReference type="InterPro" id="IPR005036">
    <property type="entry name" value="CBM21_dom"/>
</dbReference>
<feature type="compositionally biased region" description="Low complexity" evidence="10">
    <location>
        <begin position="121"/>
        <end position="161"/>
    </location>
</feature>
<dbReference type="AlphaFoldDB" id="A0A8H8R0C3"/>
<comment type="cofactor">
    <cofactor evidence="2">
        <name>Ca(2+)</name>
        <dbReference type="ChEBI" id="CHEBI:29108"/>
    </cofactor>
</comment>
<feature type="domain" description="CBM21" evidence="12">
    <location>
        <begin position="20"/>
        <end position="121"/>
    </location>
</feature>
<evidence type="ECO:0000256" key="2">
    <source>
        <dbReference type="ARBA" id="ARBA00001913"/>
    </source>
</evidence>
<evidence type="ECO:0000313" key="13">
    <source>
        <dbReference type="EMBL" id="TVY26173.1"/>
    </source>
</evidence>
<feature type="compositionally biased region" description="Low complexity" evidence="10">
    <location>
        <begin position="169"/>
        <end position="182"/>
    </location>
</feature>
<dbReference type="EC" id="3.2.1.1" evidence="4 9"/>
<dbReference type="SMART" id="SM00642">
    <property type="entry name" value="Aamy"/>
    <property type="match status" value="1"/>
</dbReference>
<dbReference type="OrthoDB" id="550577at2759"/>